<gene>
    <name evidence="9" type="ordered locus">Tery_4435</name>
</gene>
<evidence type="ECO:0000256" key="4">
    <source>
        <dbReference type="ARBA" id="ARBA00022989"/>
    </source>
</evidence>
<dbReference type="GO" id="GO:0016051">
    <property type="term" value="P:carbohydrate biosynthetic process"/>
    <property type="evidence" value="ECO:0007669"/>
    <property type="project" value="InterPro"/>
</dbReference>
<dbReference type="PANTHER" id="PTHR12137">
    <property type="entry name" value="CARBOHYDRATE SULFOTRANSFERASE"/>
    <property type="match status" value="1"/>
</dbReference>
<dbReference type="GO" id="GO:0008146">
    <property type="term" value="F:sulfotransferase activity"/>
    <property type="evidence" value="ECO:0007669"/>
    <property type="project" value="InterPro"/>
</dbReference>
<dbReference type="Pfam" id="PF03567">
    <property type="entry name" value="Sulfotransfer_2"/>
    <property type="match status" value="1"/>
</dbReference>
<keyword evidence="5" id="KW-0333">Golgi apparatus</keyword>
<evidence type="ECO:0000256" key="3">
    <source>
        <dbReference type="ARBA" id="ARBA00022692"/>
    </source>
</evidence>
<dbReference type="GO" id="GO:0016020">
    <property type="term" value="C:membrane"/>
    <property type="evidence" value="ECO:0007669"/>
    <property type="project" value="InterPro"/>
</dbReference>
<reference evidence="9" key="1">
    <citation type="submission" date="2006-06" db="EMBL/GenBank/DDBJ databases">
        <title>Complete sequence of Trichodesmium erythraeum IMS101.</title>
        <authorList>
            <consortium name="US DOE Joint Genome Institute"/>
            <person name="Copeland A."/>
            <person name="Lucas S."/>
            <person name="Lapidus A."/>
            <person name="Barry K."/>
            <person name="Detter J.C."/>
            <person name="Glavina del Rio T."/>
            <person name="Hammon N."/>
            <person name="Israni S."/>
            <person name="Dalin E."/>
            <person name="Tice H."/>
            <person name="Pitluck S."/>
            <person name="Kiss H."/>
            <person name="Munk A.C."/>
            <person name="Brettin T."/>
            <person name="Bruce D."/>
            <person name="Han C."/>
            <person name="Tapia R."/>
            <person name="Gilna P."/>
            <person name="Schmutz J."/>
            <person name="Larimer F."/>
            <person name="Land M."/>
            <person name="Hauser L."/>
            <person name="Kyrpides N."/>
            <person name="Kim E."/>
            <person name="Richardson P."/>
        </authorList>
    </citation>
    <scope>NUCLEOTIDE SEQUENCE [LARGE SCALE GENOMIC DNA]</scope>
    <source>
        <strain evidence="9">IMS101</strain>
    </source>
</reference>
<dbReference type="InterPro" id="IPR018011">
    <property type="entry name" value="Carb_sulfotrans_8-10"/>
</dbReference>
<evidence type="ECO:0000256" key="7">
    <source>
        <dbReference type="ARBA" id="ARBA00023180"/>
    </source>
</evidence>
<organism evidence="9">
    <name type="scientific">Trichodesmium erythraeum (strain IMS101)</name>
    <dbReference type="NCBI Taxonomy" id="203124"/>
    <lineage>
        <taxon>Bacteria</taxon>
        <taxon>Bacillati</taxon>
        <taxon>Cyanobacteriota</taxon>
        <taxon>Cyanophyceae</taxon>
        <taxon>Oscillatoriophycideae</taxon>
        <taxon>Oscillatoriales</taxon>
        <taxon>Microcoleaceae</taxon>
        <taxon>Trichodesmium</taxon>
    </lineage>
</organism>
<keyword evidence="2" id="KW-0808">Transferase</keyword>
<keyword evidence="7" id="KW-0325">Glycoprotein</keyword>
<keyword evidence="3 8" id="KW-0812">Transmembrane</keyword>
<dbReference type="eggNOG" id="ENOG503386K">
    <property type="taxonomic scope" value="Bacteria"/>
</dbReference>
<evidence type="ECO:0000256" key="5">
    <source>
        <dbReference type="ARBA" id="ARBA00023034"/>
    </source>
</evidence>
<evidence type="ECO:0000256" key="8">
    <source>
        <dbReference type="SAM" id="Phobius"/>
    </source>
</evidence>
<dbReference type="OrthoDB" id="7736814at2"/>
<feature type="transmembrane region" description="Helical" evidence="8">
    <location>
        <begin position="12"/>
        <end position="30"/>
    </location>
</feature>
<sequence>MDAYVSHDKKIVAFWTPKCACTAVVLWFYYNVLGHKHAKQDPRILLHKNKHLISFEDGKHLVENEKYTAIGFVRDPITRSASAFLSKFLYRSCGQTLLTFDSLEPFAKNLFKQYKQHNKIKDKEYFGFSFYDYLNIVYHLQNTGARINPHWNVQFSGDIDFDFLVRVESFTKDLKNVNQTLGLGNYIPREANKLKPSGCHKCEKMVDKEPSVKLLQDKLIVDKKSILSDECIGLIKKIYLIDFEKFNY</sequence>
<dbReference type="STRING" id="203124.Tery_4435"/>
<dbReference type="AlphaFoldDB" id="Q10WF2"/>
<proteinExistence type="predicted"/>
<dbReference type="RefSeq" id="WP_011613747.1">
    <property type="nucleotide sequence ID" value="NC_008312.1"/>
</dbReference>
<evidence type="ECO:0000313" key="9">
    <source>
        <dbReference type="EMBL" id="ABG53422.1"/>
    </source>
</evidence>
<evidence type="ECO:0000256" key="6">
    <source>
        <dbReference type="ARBA" id="ARBA00023136"/>
    </source>
</evidence>
<keyword evidence="6 8" id="KW-0472">Membrane</keyword>
<accession>Q10WF2</accession>
<dbReference type="EMBL" id="CP000393">
    <property type="protein sequence ID" value="ABG53422.1"/>
    <property type="molecule type" value="Genomic_DNA"/>
</dbReference>
<comment type="subcellular location">
    <subcellularLocation>
        <location evidence="1">Golgi apparatus membrane</location>
        <topology evidence="1">Single-pass type II membrane protein</topology>
    </subcellularLocation>
</comment>
<name>Q10WF2_TRIEI</name>
<dbReference type="HOGENOM" id="CLU_1119769_0_0_3"/>
<keyword evidence="4 8" id="KW-1133">Transmembrane helix</keyword>
<dbReference type="PANTHER" id="PTHR12137:SF54">
    <property type="entry name" value="CARBOHYDRATE SULFOTRANSFERASE"/>
    <property type="match status" value="1"/>
</dbReference>
<dbReference type="InterPro" id="IPR005331">
    <property type="entry name" value="Sulfotransferase"/>
</dbReference>
<protein>
    <recommendedName>
        <fullName evidence="10">Sulfotransferase family protein</fullName>
    </recommendedName>
</protein>
<dbReference type="KEGG" id="ter:Tery_4435"/>
<evidence type="ECO:0000256" key="2">
    <source>
        <dbReference type="ARBA" id="ARBA00022679"/>
    </source>
</evidence>
<evidence type="ECO:0000256" key="1">
    <source>
        <dbReference type="ARBA" id="ARBA00004323"/>
    </source>
</evidence>
<evidence type="ECO:0008006" key="10">
    <source>
        <dbReference type="Google" id="ProtNLM"/>
    </source>
</evidence>